<gene>
    <name evidence="8" type="ORF">CFR77_15480</name>
</gene>
<keyword evidence="5" id="KW-1133">Transmembrane helix</keyword>
<evidence type="ECO:0000256" key="6">
    <source>
        <dbReference type="ARBA" id="ARBA00023136"/>
    </source>
</evidence>
<keyword evidence="4" id="KW-0812">Transmembrane</keyword>
<dbReference type="GO" id="GO:0016776">
    <property type="term" value="F:phosphotransferase activity, phosphate group as acceptor"/>
    <property type="evidence" value="ECO:0007669"/>
    <property type="project" value="TreeGrafter"/>
</dbReference>
<evidence type="ECO:0000256" key="3">
    <source>
        <dbReference type="ARBA" id="ARBA00022679"/>
    </source>
</evidence>
<dbReference type="Pfam" id="PF00884">
    <property type="entry name" value="Sulfatase"/>
    <property type="match status" value="1"/>
</dbReference>
<dbReference type="PANTHER" id="PTHR30443">
    <property type="entry name" value="INNER MEMBRANE PROTEIN"/>
    <property type="match status" value="1"/>
</dbReference>
<evidence type="ECO:0000256" key="4">
    <source>
        <dbReference type="ARBA" id="ARBA00022692"/>
    </source>
</evidence>
<keyword evidence="2" id="KW-1003">Cell membrane</keyword>
<dbReference type="SUPFAM" id="SSF53649">
    <property type="entry name" value="Alkaline phosphatase-like"/>
    <property type="match status" value="1"/>
</dbReference>
<keyword evidence="6" id="KW-0472">Membrane</keyword>
<name>A0A318QIS7_9PROT</name>
<dbReference type="GO" id="GO:0009244">
    <property type="term" value="P:lipopolysaccharide core region biosynthetic process"/>
    <property type="evidence" value="ECO:0007669"/>
    <property type="project" value="TreeGrafter"/>
</dbReference>
<dbReference type="InterPro" id="IPR017850">
    <property type="entry name" value="Alkaline_phosphatase_core_sf"/>
</dbReference>
<evidence type="ECO:0000256" key="2">
    <source>
        <dbReference type="ARBA" id="ARBA00022475"/>
    </source>
</evidence>
<dbReference type="PANTHER" id="PTHR30443:SF0">
    <property type="entry name" value="PHOSPHOETHANOLAMINE TRANSFERASE EPTA"/>
    <property type="match status" value="1"/>
</dbReference>
<organism evidence="8 9">
    <name type="scientific">Komagataeibacter sucrofermentans</name>
    <dbReference type="NCBI Taxonomy" id="1053551"/>
    <lineage>
        <taxon>Bacteria</taxon>
        <taxon>Pseudomonadati</taxon>
        <taxon>Pseudomonadota</taxon>
        <taxon>Alphaproteobacteria</taxon>
        <taxon>Acetobacterales</taxon>
        <taxon>Acetobacteraceae</taxon>
        <taxon>Komagataeibacter</taxon>
    </lineage>
</organism>
<reference evidence="8 9" key="1">
    <citation type="submission" date="2017-07" db="EMBL/GenBank/DDBJ databases">
        <title>A draft genome sequence of Komagataeibacter sucrofermentans LMG 18788.</title>
        <authorList>
            <person name="Skraban J."/>
            <person name="Cleenwerck I."/>
            <person name="Vandamme P."/>
            <person name="Trcek J."/>
        </authorList>
    </citation>
    <scope>NUCLEOTIDE SEQUENCE [LARGE SCALE GENOMIC DNA]</scope>
    <source>
        <strain evidence="8 9">LMG 18788</strain>
    </source>
</reference>
<sequence>MVTNKVPGRVKNIIVVVGESDLADRHTIYGYKKQNTTPNIQNLVDHDRICVVKDAHSSADMTRYAVPMIFSFYDADHQDKLYSEKNLIELAKDNNYKTFWIASQDGRGQYSRPFGYLSEFSNYVTRQDYNNKENHVDWHDESLLPVIKEKFADQSEYKFFVIHIIGSHVNYSDDVTQEDIDALPKADAYDQSVHRTDRILNQIINMADTELKDYTLLYTSDHAEIVGVGHAIQYGGYTQYRIPVFLLDESKKYCQMVENIRNNDGYYTEVMDKFLLLDMLGYDVNPAAIEETKVQDRILHSDGKTYDYKNIPTEKDRK</sequence>
<comment type="caution">
    <text evidence="8">The sequence shown here is derived from an EMBL/GenBank/DDBJ whole genome shotgun (WGS) entry which is preliminary data.</text>
</comment>
<feature type="domain" description="Sulfatase N-terminal" evidence="7">
    <location>
        <begin position="11"/>
        <end position="271"/>
    </location>
</feature>
<keyword evidence="9" id="KW-1185">Reference proteome</keyword>
<evidence type="ECO:0000313" key="9">
    <source>
        <dbReference type="Proteomes" id="UP000247814"/>
    </source>
</evidence>
<protein>
    <recommendedName>
        <fullName evidence="7">Sulfatase N-terminal domain-containing protein</fullName>
    </recommendedName>
</protein>
<dbReference type="Gene3D" id="3.40.720.10">
    <property type="entry name" value="Alkaline Phosphatase, subunit A"/>
    <property type="match status" value="1"/>
</dbReference>
<evidence type="ECO:0000256" key="5">
    <source>
        <dbReference type="ARBA" id="ARBA00022989"/>
    </source>
</evidence>
<comment type="subcellular location">
    <subcellularLocation>
        <location evidence="1">Cell membrane</location>
        <topology evidence="1">Multi-pass membrane protein</topology>
    </subcellularLocation>
</comment>
<dbReference type="InterPro" id="IPR000917">
    <property type="entry name" value="Sulfatase_N"/>
</dbReference>
<evidence type="ECO:0000259" key="7">
    <source>
        <dbReference type="Pfam" id="PF00884"/>
    </source>
</evidence>
<evidence type="ECO:0000256" key="1">
    <source>
        <dbReference type="ARBA" id="ARBA00004651"/>
    </source>
</evidence>
<proteinExistence type="predicted"/>
<evidence type="ECO:0000313" key="8">
    <source>
        <dbReference type="EMBL" id="PYD77401.1"/>
    </source>
</evidence>
<dbReference type="GO" id="GO:0005886">
    <property type="term" value="C:plasma membrane"/>
    <property type="evidence" value="ECO:0007669"/>
    <property type="project" value="UniProtKB-SubCell"/>
</dbReference>
<dbReference type="InterPro" id="IPR040423">
    <property type="entry name" value="PEA_transferase"/>
</dbReference>
<accession>A0A318QIS7</accession>
<dbReference type="InterPro" id="IPR058130">
    <property type="entry name" value="PEA_transf_C"/>
</dbReference>
<dbReference type="AlphaFoldDB" id="A0A318QIS7"/>
<keyword evidence="3" id="KW-0808">Transferase</keyword>
<dbReference type="Proteomes" id="UP000247814">
    <property type="component" value="Unassembled WGS sequence"/>
</dbReference>
<dbReference type="EMBL" id="NKUA01000054">
    <property type="protein sequence ID" value="PYD77401.1"/>
    <property type="molecule type" value="Genomic_DNA"/>
</dbReference>
<dbReference type="CDD" id="cd16017">
    <property type="entry name" value="LptA"/>
    <property type="match status" value="1"/>
</dbReference>